<dbReference type="Proteomes" id="UP001412067">
    <property type="component" value="Unassembled WGS sequence"/>
</dbReference>
<dbReference type="InterPro" id="IPR032870">
    <property type="entry name" value="ALKBH7-like"/>
</dbReference>
<evidence type="ECO:0000256" key="2">
    <source>
        <dbReference type="SAM" id="MobiDB-lite"/>
    </source>
</evidence>
<reference evidence="3 4" key="1">
    <citation type="journal article" date="2022" name="Nat. Plants">
        <title>Genomes of leafy and leafless Platanthera orchids illuminate the evolution of mycoheterotrophy.</title>
        <authorList>
            <person name="Li M.H."/>
            <person name="Liu K.W."/>
            <person name="Li Z."/>
            <person name="Lu H.C."/>
            <person name="Ye Q.L."/>
            <person name="Zhang D."/>
            <person name="Wang J.Y."/>
            <person name="Li Y.F."/>
            <person name="Zhong Z.M."/>
            <person name="Liu X."/>
            <person name="Yu X."/>
            <person name="Liu D.K."/>
            <person name="Tu X.D."/>
            <person name="Liu B."/>
            <person name="Hao Y."/>
            <person name="Liao X.Y."/>
            <person name="Jiang Y.T."/>
            <person name="Sun W.H."/>
            <person name="Chen J."/>
            <person name="Chen Y.Q."/>
            <person name="Ai Y."/>
            <person name="Zhai J.W."/>
            <person name="Wu S.S."/>
            <person name="Zhou Z."/>
            <person name="Hsiao Y.Y."/>
            <person name="Wu W.L."/>
            <person name="Chen Y.Y."/>
            <person name="Lin Y.F."/>
            <person name="Hsu J.L."/>
            <person name="Li C.Y."/>
            <person name="Wang Z.W."/>
            <person name="Zhao X."/>
            <person name="Zhong W.Y."/>
            <person name="Ma X.K."/>
            <person name="Ma L."/>
            <person name="Huang J."/>
            <person name="Chen G.Z."/>
            <person name="Huang M.Z."/>
            <person name="Huang L."/>
            <person name="Peng D.H."/>
            <person name="Luo Y.B."/>
            <person name="Zou S.Q."/>
            <person name="Chen S.P."/>
            <person name="Lan S."/>
            <person name="Tsai W.C."/>
            <person name="Van de Peer Y."/>
            <person name="Liu Z.J."/>
        </authorList>
    </citation>
    <scope>NUCLEOTIDE SEQUENCE [LARGE SCALE GENOMIC DNA]</scope>
    <source>
        <strain evidence="3">Lor288</strain>
    </source>
</reference>
<comment type="caution">
    <text evidence="3">The sequence shown here is derived from an EMBL/GenBank/DDBJ whole genome shotgun (WGS) entry which is preliminary data.</text>
</comment>
<dbReference type="InterPro" id="IPR037151">
    <property type="entry name" value="AlkB-like_sf"/>
</dbReference>
<dbReference type="Gene3D" id="2.60.120.590">
    <property type="entry name" value="Alpha-ketoglutarate-dependent dioxygenase AlkB-like"/>
    <property type="match status" value="1"/>
</dbReference>
<evidence type="ECO:0000313" key="3">
    <source>
        <dbReference type="EMBL" id="KAK8961740.1"/>
    </source>
</evidence>
<evidence type="ECO:0000313" key="4">
    <source>
        <dbReference type="Proteomes" id="UP001412067"/>
    </source>
</evidence>
<name>A0ABR2MCN7_9ASPA</name>
<evidence type="ECO:0000256" key="1">
    <source>
        <dbReference type="ARBA" id="ARBA00007879"/>
    </source>
</evidence>
<dbReference type="EMBL" id="JBBWWR010000009">
    <property type="protein sequence ID" value="KAK8961740.1"/>
    <property type="molecule type" value="Genomic_DNA"/>
</dbReference>
<dbReference type="PANTHER" id="PTHR21052:SF0">
    <property type="entry name" value="ALPHA-KETOGLUTARATE-DEPENDENT DIOXYGENASE ALKB HOMOLOG 7, MITOCHONDRIAL"/>
    <property type="match status" value="1"/>
</dbReference>
<dbReference type="PANTHER" id="PTHR21052">
    <property type="entry name" value="SPERMATOGENESIS ASSOCIATED 11-RELATED"/>
    <property type="match status" value="1"/>
</dbReference>
<comment type="similarity">
    <text evidence="1">Belongs to the alkB family.</text>
</comment>
<organism evidence="3 4">
    <name type="scientific">Platanthera guangdongensis</name>
    <dbReference type="NCBI Taxonomy" id="2320717"/>
    <lineage>
        <taxon>Eukaryota</taxon>
        <taxon>Viridiplantae</taxon>
        <taxon>Streptophyta</taxon>
        <taxon>Embryophyta</taxon>
        <taxon>Tracheophyta</taxon>
        <taxon>Spermatophyta</taxon>
        <taxon>Magnoliopsida</taxon>
        <taxon>Liliopsida</taxon>
        <taxon>Asparagales</taxon>
        <taxon>Orchidaceae</taxon>
        <taxon>Orchidoideae</taxon>
        <taxon>Orchideae</taxon>
        <taxon>Orchidinae</taxon>
        <taxon>Platanthera</taxon>
    </lineage>
</organism>
<gene>
    <name evidence="3" type="ORF">KSP40_PGU003289</name>
</gene>
<accession>A0ABR2MCN7</accession>
<keyword evidence="4" id="KW-1185">Reference proteome</keyword>
<protein>
    <submittedName>
        <fullName evidence="3">Uncharacterized protein</fullName>
    </submittedName>
</protein>
<feature type="compositionally biased region" description="Polar residues" evidence="2">
    <location>
        <begin position="213"/>
        <end position="226"/>
    </location>
</feature>
<feature type="region of interest" description="Disordered" evidence="2">
    <location>
        <begin position="206"/>
        <end position="241"/>
    </location>
</feature>
<sequence length="300" mass="34318">MEDDAQIAQRTALQDAFGEDSDSSDEALSPFIEETKLYTWESVEGIDGLWLCRDFLLQKHQNLVLSAIDRDGWFNETSHNQAMRFGDLPVWATELTRMVRKAVCFGEIAIVDGLELDCEDQLMEESGPLPFDLLWREPLFDQLIVNVYQPGEVRCEHFFLCGNYIILLPMKFIEQIGMPCTPLRLEDLGRRVPHRCTTDPGVERLEEEGDIENGSQDWTRGGTQRSKMPKKGNVEDDSPAKVPVMLNPGSLILMSGEARYSWKHEINRADGFQIWKGREILQQRRTSVTLRKLCPSPNDL</sequence>
<proteinExistence type="inferred from homology"/>
<dbReference type="SUPFAM" id="SSF51197">
    <property type="entry name" value="Clavaminate synthase-like"/>
    <property type="match status" value="1"/>
</dbReference>